<evidence type="ECO:0000256" key="1">
    <source>
        <dbReference type="ARBA" id="ARBA00010876"/>
    </source>
</evidence>
<dbReference type="InterPro" id="IPR020103">
    <property type="entry name" value="PsdUridine_synth_cat_dom_sf"/>
</dbReference>
<dbReference type="AlphaFoldDB" id="A0A6L3ZIY6"/>
<dbReference type="SUPFAM" id="SSF55120">
    <property type="entry name" value="Pseudouridine synthase"/>
    <property type="match status" value="1"/>
</dbReference>
<reference evidence="3 4" key="1">
    <citation type="submission" date="2019-10" db="EMBL/GenBank/DDBJ databases">
        <title>Genome sequence of Phaeocystidibacter marisrubri JCM30614 (type strain).</title>
        <authorList>
            <person name="Bowman J.P."/>
        </authorList>
    </citation>
    <scope>NUCLEOTIDE SEQUENCE [LARGE SCALE GENOMIC DNA]</scope>
    <source>
        <strain evidence="3 4">JCM 30614</strain>
    </source>
</reference>
<dbReference type="CDD" id="cd02869">
    <property type="entry name" value="PseudoU_synth_RluA_like"/>
    <property type="match status" value="1"/>
</dbReference>
<dbReference type="Gene3D" id="3.30.2350.10">
    <property type="entry name" value="Pseudouridine synthase"/>
    <property type="match status" value="1"/>
</dbReference>
<dbReference type="RefSeq" id="WP_151692093.1">
    <property type="nucleotide sequence ID" value="NZ_BMGX01000002.1"/>
</dbReference>
<dbReference type="PANTHER" id="PTHR21600">
    <property type="entry name" value="MITOCHONDRIAL RNA PSEUDOURIDINE SYNTHASE"/>
    <property type="match status" value="1"/>
</dbReference>
<dbReference type="GO" id="GO:0009982">
    <property type="term" value="F:pseudouridine synthase activity"/>
    <property type="evidence" value="ECO:0007669"/>
    <property type="project" value="InterPro"/>
</dbReference>
<dbReference type="Proteomes" id="UP000484164">
    <property type="component" value="Unassembled WGS sequence"/>
</dbReference>
<dbReference type="GO" id="GO:0140098">
    <property type="term" value="F:catalytic activity, acting on RNA"/>
    <property type="evidence" value="ECO:0007669"/>
    <property type="project" value="UniProtKB-ARBA"/>
</dbReference>
<feature type="domain" description="Pseudouridine synthase RsuA/RluA-like" evidence="2">
    <location>
        <begin position="17"/>
        <end position="167"/>
    </location>
</feature>
<evidence type="ECO:0000259" key="2">
    <source>
        <dbReference type="Pfam" id="PF00849"/>
    </source>
</evidence>
<comment type="caution">
    <text evidence="3">The sequence shown here is derived from an EMBL/GenBank/DDBJ whole genome shotgun (WGS) entry which is preliminary data.</text>
</comment>
<evidence type="ECO:0000313" key="3">
    <source>
        <dbReference type="EMBL" id="KAB2817508.1"/>
    </source>
</evidence>
<dbReference type="GO" id="GO:0003723">
    <property type="term" value="F:RNA binding"/>
    <property type="evidence" value="ECO:0007669"/>
    <property type="project" value="InterPro"/>
</dbReference>
<dbReference type="InterPro" id="IPR050188">
    <property type="entry name" value="RluA_PseudoU_synthase"/>
</dbReference>
<keyword evidence="4" id="KW-1185">Reference proteome</keyword>
<dbReference type="OrthoDB" id="9807829at2"/>
<protein>
    <submittedName>
        <fullName evidence="3">RluA family pseudouridine synthase</fullName>
    </submittedName>
</protein>
<gene>
    <name evidence="3" type="ORF">F8C82_03670</name>
</gene>
<proteinExistence type="inferred from homology"/>
<name>A0A6L3ZIY6_9FLAO</name>
<dbReference type="InterPro" id="IPR006145">
    <property type="entry name" value="PsdUridine_synth_RsuA/RluA"/>
</dbReference>
<dbReference type="GO" id="GO:0000455">
    <property type="term" value="P:enzyme-directed rRNA pseudouridine synthesis"/>
    <property type="evidence" value="ECO:0007669"/>
    <property type="project" value="TreeGrafter"/>
</dbReference>
<organism evidence="3 4">
    <name type="scientific">Phaeocystidibacter marisrubri</name>
    <dbReference type="NCBI Taxonomy" id="1577780"/>
    <lineage>
        <taxon>Bacteria</taxon>
        <taxon>Pseudomonadati</taxon>
        <taxon>Bacteroidota</taxon>
        <taxon>Flavobacteriia</taxon>
        <taxon>Flavobacteriales</taxon>
        <taxon>Phaeocystidibacteraceae</taxon>
        <taxon>Phaeocystidibacter</taxon>
    </lineage>
</organism>
<sequence>MSNPIITASDILYQDKHIIAVKKPAGLMVEPDKHGHPNAVEQVLALLPRPPKKMKGGLGVFYRLDRPVSGILIFALKNSALKDLNKQVESRTIKKIYRAEVEGIIESDSGVWNWSLDRSDDGKRAIVSELGKKSETRWRVIERSFNSTILEIQIITGRFHQIRAHAAKAGYPIVGDEIYGSNVCKTHGIRLHAYSYSFDHPADHKRMILIADNFNF</sequence>
<dbReference type="PANTHER" id="PTHR21600:SF87">
    <property type="entry name" value="RNA PSEUDOURIDYLATE SYNTHASE DOMAIN-CONTAINING PROTEIN 1"/>
    <property type="match status" value="1"/>
</dbReference>
<comment type="similarity">
    <text evidence="1">Belongs to the pseudouridine synthase RluA family.</text>
</comment>
<evidence type="ECO:0000313" key="4">
    <source>
        <dbReference type="Proteomes" id="UP000484164"/>
    </source>
</evidence>
<dbReference type="Pfam" id="PF00849">
    <property type="entry name" value="PseudoU_synth_2"/>
    <property type="match status" value="1"/>
</dbReference>
<accession>A0A6L3ZIY6</accession>
<dbReference type="EMBL" id="WBVQ01000001">
    <property type="protein sequence ID" value="KAB2817508.1"/>
    <property type="molecule type" value="Genomic_DNA"/>
</dbReference>